<dbReference type="HOGENOM" id="CLU_1306893_0_0_1"/>
<evidence type="ECO:0000313" key="1">
    <source>
        <dbReference type="EMBL" id="EKX55215.1"/>
    </source>
</evidence>
<dbReference type="EMBL" id="JH992965">
    <property type="protein sequence ID" value="EKX55215.1"/>
    <property type="molecule type" value="Genomic_DNA"/>
</dbReference>
<accession>L1K413</accession>
<dbReference type="Proteomes" id="UP000011087">
    <property type="component" value="Unassembled WGS sequence"/>
</dbReference>
<evidence type="ECO:0000313" key="2">
    <source>
        <dbReference type="EnsemblProtists" id="EKX55215"/>
    </source>
</evidence>
<protein>
    <submittedName>
        <fullName evidence="1 2">Uncharacterized protein</fullName>
    </submittedName>
</protein>
<dbReference type="GeneID" id="17311975"/>
<reference evidence="1 3" key="1">
    <citation type="journal article" date="2012" name="Nature">
        <title>Algal genomes reveal evolutionary mosaicism and the fate of nucleomorphs.</title>
        <authorList>
            <consortium name="DOE Joint Genome Institute"/>
            <person name="Curtis B.A."/>
            <person name="Tanifuji G."/>
            <person name="Burki F."/>
            <person name="Gruber A."/>
            <person name="Irimia M."/>
            <person name="Maruyama S."/>
            <person name="Arias M.C."/>
            <person name="Ball S.G."/>
            <person name="Gile G.H."/>
            <person name="Hirakawa Y."/>
            <person name="Hopkins J.F."/>
            <person name="Kuo A."/>
            <person name="Rensing S.A."/>
            <person name="Schmutz J."/>
            <person name="Symeonidi A."/>
            <person name="Elias M."/>
            <person name="Eveleigh R.J."/>
            <person name="Herman E.K."/>
            <person name="Klute M.J."/>
            <person name="Nakayama T."/>
            <person name="Obornik M."/>
            <person name="Reyes-Prieto A."/>
            <person name="Armbrust E.V."/>
            <person name="Aves S.J."/>
            <person name="Beiko R.G."/>
            <person name="Coutinho P."/>
            <person name="Dacks J.B."/>
            <person name="Durnford D.G."/>
            <person name="Fast N.M."/>
            <person name="Green B.R."/>
            <person name="Grisdale C.J."/>
            <person name="Hempel F."/>
            <person name="Henrissat B."/>
            <person name="Hoppner M.P."/>
            <person name="Ishida K."/>
            <person name="Kim E."/>
            <person name="Koreny L."/>
            <person name="Kroth P.G."/>
            <person name="Liu Y."/>
            <person name="Malik S.B."/>
            <person name="Maier U.G."/>
            <person name="McRose D."/>
            <person name="Mock T."/>
            <person name="Neilson J.A."/>
            <person name="Onodera N.T."/>
            <person name="Poole A.M."/>
            <person name="Pritham E.J."/>
            <person name="Richards T.A."/>
            <person name="Rocap G."/>
            <person name="Roy S.W."/>
            <person name="Sarai C."/>
            <person name="Schaack S."/>
            <person name="Shirato S."/>
            <person name="Slamovits C.H."/>
            <person name="Spencer D.F."/>
            <person name="Suzuki S."/>
            <person name="Worden A.Z."/>
            <person name="Zauner S."/>
            <person name="Barry K."/>
            <person name="Bell C."/>
            <person name="Bharti A.K."/>
            <person name="Crow J.A."/>
            <person name="Grimwood J."/>
            <person name="Kramer R."/>
            <person name="Lindquist E."/>
            <person name="Lucas S."/>
            <person name="Salamov A."/>
            <person name="McFadden G.I."/>
            <person name="Lane C.E."/>
            <person name="Keeling P.J."/>
            <person name="Gray M.W."/>
            <person name="Grigoriev I.V."/>
            <person name="Archibald J.M."/>
        </authorList>
    </citation>
    <scope>NUCLEOTIDE SEQUENCE</scope>
    <source>
        <strain evidence="1 3">CCMP2712</strain>
    </source>
</reference>
<dbReference type="RefSeq" id="XP_005842195.1">
    <property type="nucleotide sequence ID" value="XM_005842138.1"/>
</dbReference>
<dbReference type="KEGG" id="gtt:GUITHDRAFT_98995"/>
<dbReference type="PaxDb" id="55529-EKX55215"/>
<dbReference type="AlphaFoldDB" id="L1K413"/>
<keyword evidence="3" id="KW-1185">Reference proteome</keyword>
<reference evidence="2" key="3">
    <citation type="submission" date="2015-06" db="UniProtKB">
        <authorList>
            <consortium name="EnsemblProtists"/>
        </authorList>
    </citation>
    <scope>IDENTIFICATION</scope>
</reference>
<dbReference type="EnsemblProtists" id="EKX55215">
    <property type="protein sequence ID" value="EKX55215"/>
    <property type="gene ID" value="GUITHDRAFT_98995"/>
</dbReference>
<gene>
    <name evidence="1" type="ORF">GUITHDRAFT_98995</name>
</gene>
<sequence length="211" mass="24440">MTQEPATFSKTPSIEDTMNIQHMMNSTLKQDNDTCPLDAIRGYIKSLGEKSDLKGEFQLDISGCSFKSESSVRETCSDTVETGSTGRQEDREHVIERVAVLHIVNDKWIKMQVCQDPALPNFCRLPMRKLDSCCWDEMDLPVHEMVEELSGRRLPTDYQHFDFRSGLHFYEDEWSYDEKDLGIPRISSFARSKKFWMAGKNRFTFANFRNG</sequence>
<organism evidence="1">
    <name type="scientific">Guillardia theta (strain CCMP2712)</name>
    <name type="common">Cryptophyte</name>
    <dbReference type="NCBI Taxonomy" id="905079"/>
    <lineage>
        <taxon>Eukaryota</taxon>
        <taxon>Cryptophyceae</taxon>
        <taxon>Pyrenomonadales</taxon>
        <taxon>Geminigeraceae</taxon>
        <taxon>Guillardia</taxon>
    </lineage>
</organism>
<proteinExistence type="predicted"/>
<name>L1K413_GUITC</name>
<evidence type="ECO:0000313" key="3">
    <source>
        <dbReference type="Proteomes" id="UP000011087"/>
    </source>
</evidence>
<reference evidence="3" key="2">
    <citation type="submission" date="2012-11" db="EMBL/GenBank/DDBJ databases">
        <authorList>
            <person name="Kuo A."/>
            <person name="Curtis B.A."/>
            <person name="Tanifuji G."/>
            <person name="Burki F."/>
            <person name="Gruber A."/>
            <person name="Irimia M."/>
            <person name="Maruyama S."/>
            <person name="Arias M.C."/>
            <person name="Ball S.G."/>
            <person name="Gile G.H."/>
            <person name="Hirakawa Y."/>
            <person name="Hopkins J.F."/>
            <person name="Rensing S.A."/>
            <person name="Schmutz J."/>
            <person name="Symeonidi A."/>
            <person name="Elias M."/>
            <person name="Eveleigh R.J."/>
            <person name="Herman E.K."/>
            <person name="Klute M.J."/>
            <person name="Nakayama T."/>
            <person name="Obornik M."/>
            <person name="Reyes-Prieto A."/>
            <person name="Armbrust E.V."/>
            <person name="Aves S.J."/>
            <person name="Beiko R.G."/>
            <person name="Coutinho P."/>
            <person name="Dacks J.B."/>
            <person name="Durnford D.G."/>
            <person name="Fast N.M."/>
            <person name="Green B.R."/>
            <person name="Grisdale C."/>
            <person name="Hempe F."/>
            <person name="Henrissat B."/>
            <person name="Hoppner M.P."/>
            <person name="Ishida K.-I."/>
            <person name="Kim E."/>
            <person name="Koreny L."/>
            <person name="Kroth P.G."/>
            <person name="Liu Y."/>
            <person name="Malik S.-B."/>
            <person name="Maier U.G."/>
            <person name="McRose D."/>
            <person name="Mock T."/>
            <person name="Neilson J.A."/>
            <person name="Onodera N.T."/>
            <person name="Poole A.M."/>
            <person name="Pritham E.J."/>
            <person name="Richards T.A."/>
            <person name="Rocap G."/>
            <person name="Roy S.W."/>
            <person name="Sarai C."/>
            <person name="Schaack S."/>
            <person name="Shirato S."/>
            <person name="Slamovits C.H."/>
            <person name="Spencer D.F."/>
            <person name="Suzuki S."/>
            <person name="Worden A.Z."/>
            <person name="Zauner S."/>
            <person name="Barry K."/>
            <person name="Bell C."/>
            <person name="Bharti A.K."/>
            <person name="Crow J.A."/>
            <person name="Grimwood J."/>
            <person name="Kramer R."/>
            <person name="Lindquist E."/>
            <person name="Lucas S."/>
            <person name="Salamov A."/>
            <person name="McFadden G.I."/>
            <person name="Lane C.E."/>
            <person name="Keeling P.J."/>
            <person name="Gray M.W."/>
            <person name="Grigoriev I.V."/>
            <person name="Archibald J.M."/>
        </authorList>
    </citation>
    <scope>NUCLEOTIDE SEQUENCE</scope>
    <source>
        <strain evidence="3">CCMP2712</strain>
    </source>
</reference>